<reference evidence="1" key="1">
    <citation type="submission" date="2020-06" db="EMBL/GenBank/DDBJ databases">
        <authorList>
            <person name="Li T."/>
            <person name="Hu X."/>
            <person name="Zhang T."/>
            <person name="Song X."/>
            <person name="Zhang H."/>
            <person name="Dai N."/>
            <person name="Sheng W."/>
            <person name="Hou X."/>
            <person name="Wei L."/>
        </authorList>
    </citation>
    <scope>NUCLEOTIDE SEQUENCE</scope>
    <source>
        <strain evidence="1">KEN1</strain>
        <tissue evidence="1">Leaf</tissue>
    </source>
</reference>
<accession>A0AAW2Y2R3</accession>
<proteinExistence type="predicted"/>
<organism evidence="1">
    <name type="scientific">Sesamum latifolium</name>
    <dbReference type="NCBI Taxonomy" id="2727402"/>
    <lineage>
        <taxon>Eukaryota</taxon>
        <taxon>Viridiplantae</taxon>
        <taxon>Streptophyta</taxon>
        <taxon>Embryophyta</taxon>
        <taxon>Tracheophyta</taxon>
        <taxon>Spermatophyta</taxon>
        <taxon>Magnoliopsida</taxon>
        <taxon>eudicotyledons</taxon>
        <taxon>Gunneridae</taxon>
        <taxon>Pentapetalae</taxon>
        <taxon>asterids</taxon>
        <taxon>lamiids</taxon>
        <taxon>Lamiales</taxon>
        <taxon>Pedaliaceae</taxon>
        <taxon>Sesamum</taxon>
    </lineage>
</organism>
<comment type="caution">
    <text evidence="1">The sequence shown here is derived from an EMBL/GenBank/DDBJ whole genome shotgun (WGS) entry which is preliminary data.</text>
</comment>
<dbReference type="AlphaFoldDB" id="A0AAW2Y2R3"/>
<reference evidence="1" key="2">
    <citation type="journal article" date="2024" name="Plant">
        <title>Genomic evolution and insights into agronomic trait innovations of Sesamum species.</title>
        <authorList>
            <person name="Miao H."/>
            <person name="Wang L."/>
            <person name="Qu L."/>
            <person name="Liu H."/>
            <person name="Sun Y."/>
            <person name="Le M."/>
            <person name="Wang Q."/>
            <person name="Wei S."/>
            <person name="Zheng Y."/>
            <person name="Lin W."/>
            <person name="Duan Y."/>
            <person name="Cao H."/>
            <person name="Xiong S."/>
            <person name="Wang X."/>
            <person name="Wei L."/>
            <person name="Li C."/>
            <person name="Ma Q."/>
            <person name="Ju M."/>
            <person name="Zhao R."/>
            <person name="Li G."/>
            <person name="Mu C."/>
            <person name="Tian Q."/>
            <person name="Mei H."/>
            <person name="Zhang T."/>
            <person name="Gao T."/>
            <person name="Zhang H."/>
        </authorList>
    </citation>
    <scope>NUCLEOTIDE SEQUENCE</scope>
    <source>
        <strain evidence="1">KEN1</strain>
    </source>
</reference>
<dbReference type="PANTHER" id="PTHR39757:SF9">
    <property type="entry name" value="CAPSANTHIN_CAPSORUBIN SYNTHASE, CHROMOPLAST PROTEIN"/>
    <property type="match status" value="1"/>
</dbReference>
<name>A0AAW2Y2R3_9LAMI</name>
<protein>
    <submittedName>
        <fullName evidence="1">Capsanthin/capsorubin synthase, chromoplastic</fullName>
    </submittedName>
</protein>
<sequence>MIRGSHLHRRAWNTLWPVEKRWCREYYNFGMEFLLKLDLNGTRRFFDAFFELNPHLWQGFLSARLSYGELITLGISLFGRASNPSRLELLTKCPAPLVQMVGNMALETI</sequence>
<evidence type="ECO:0000313" key="1">
    <source>
        <dbReference type="EMBL" id="KAL0460035.1"/>
    </source>
</evidence>
<dbReference type="EMBL" id="JACGWN010000002">
    <property type="protein sequence ID" value="KAL0460035.1"/>
    <property type="molecule type" value="Genomic_DNA"/>
</dbReference>
<gene>
    <name evidence="1" type="ORF">Slati_0630700</name>
</gene>
<dbReference type="PANTHER" id="PTHR39757">
    <property type="match status" value="1"/>
</dbReference>
<dbReference type="Pfam" id="PF05834">
    <property type="entry name" value="Lycopene_cycl"/>
    <property type="match status" value="1"/>
</dbReference>